<evidence type="ECO:0000313" key="5">
    <source>
        <dbReference type="Proteomes" id="UP000218811"/>
    </source>
</evidence>
<evidence type="ECO:0000313" key="4">
    <source>
        <dbReference type="EMBL" id="PCH44321.1"/>
    </source>
</evidence>
<dbReference type="GO" id="GO:0043386">
    <property type="term" value="P:mycotoxin biosynthetic process"/>
    <property type="evidence" value="ECO:0007669"/>
    <property type="project" value="InterPro"/>
</dbReference>
<name>A0A2H3JQW3_WOLCO</name>
<keyword evidence="2" id="KW-0560">Oxidoreductase</keyword>
<dbReference type="GO" id="GO:0016491">
    <property type="term" value="F:oxidoreductase activity"/>
    <property type="evidence" value="ECO:0007669"/>
    <property type="project" value="UniProtKB-KW"/>
</dbReference>
<dbReference type="OMA" id="GGRWEHA"/>
<proteinExistence type="inferred from homology"/>
<sequence length="157" mass="17719">MIAWIGDDYPAQLPIELPPIGHAFLSGDSHLSLLNDTEWGKLFPTDGFINIGPSDRVFQVSMIHQLHCLDVIRVGFVTNGTHAAEHIQHCLRYLTQLVLCNADTTLEQDEIASPHLHAASGVGMVHRCRDWRLLMRYVLDHPTKAYESRNEATDKRP</sequence>
<accession>A0A2H3JQW3</accession>
<comment type="similarity">
    <text evidence="3">Belongs to the ustYa family.</text>
</comment>
<evidence type="ECO:0000256" key="2">
    <source>
        <dbReference type="ARBA" id="ARBA00023002"/>
    </source>
</evidence>
<evidence type="ECO:0000256" key="1">
    <source>
        <dbReference type="ARBA" id="ARBA00004685"/>
    </source>
</evidence>
<organism evidence="4 5">
    <name type="scientific">Wolfiporia cocos (strain MD-104)</name>
    <name type="common">Brown rot fungus</name>
    <dbReference type="NCBI Taxonomy" id="742152"/>
    <lineage>
        <taxon>Eukaryota</taxon>
        <taxon>Fungi</taxon>
        <taxon>Dikarya</taxon>
        <taxon>Basidiomycota</taxon>
        <taxon>Agaricomycotina</taxon>
        <taxon>Agaricomycetes</taxon>
        <taxon>Polyporales</taxon>
        <taxon>Phaeolaceae</taxon>
        <taxon>Wolfiporia</taxon>
    </lineage>
</organism>
<dbReference type="EMBL" id="KB468157">
    <property type="protein sequence ID" value="PCH44321.1"/>
    <property type="molecule type" value="Genomic_DNA"/>
</dbReference>
<keyword evidence="5" id="KW-1185">Reference proteome</keyword>
<reference evidence="4 5" key="1">
    <citation type="journal article" date="2012" name="Science">
        <title>The Paleozoic origin of enzymatic lignin decomposition reconstructed from 31 fungal genomes.</title>
        <authorList>
            <person name="Floudas D."/>
            <person name="Binder M."/>
            <person name="Riley R."/>
            <person name="Barry K."/>
            <person name="Blanchette R.A."/>
            <person name="Henrissat B."/>
            <person name="Martinez A.T."/>
            <person name="Otillar R."/>
            <person name="Spatafora J.W."/>
            <person name="Yadav J.S."/>
            <person name="Aerts A."/>
            <person name="Benoit I."/>
            <person name="Boyd A."/>
            <person name="Carlson A."/>
            <person name="Copeland A."/>
            <person name="Coutinho P.M."/>
            <person name="de Vries R.P."/>
            <person name="Ferreira P."/>
            <person name="Findley K."/>
            <person name="Foster B."/>
            <person name="Gaskell J."/>
            <person name="Glotzer D."/>
            <person name="Gorecki P."/>
            <person name="Heitman J."/>
            <person name="Hesse C."/>
            <person name="Hori C."/>
            <person name="Igarashi K."/>
            <person name="Jurgens J.A."/>
            <person name="Kallen N."/>
            <person name="Kersten P."/>
            <person name="Kohler A."/>
            <person name="Kuees U."/>
            <person name="Kumar T.K.A."/>
            <person name="Kuo A."/>
            <person name="LaButti K."/>
            <person name="Larrondo L.F."/>
            <person name="Lindquist E."/>
            <person name="Ling A."/>
            <person name="Lombard V."/>
            <person name="Lucas S."/>
            <person name="Lundell T."/>
            <person name="Martin R."/>
            <person name="McLaughlin D.J."/>
            <person name="Morgenstern I."/>
            <person name="Morin E."/>
            <person name="Murat C."/>
            <person name="Nagy L.G."/>
            <person name="Nolan M."/>
            <person name="Ohm R.A."/>
            <person name="Patyshakuliyeva A."/>
            <person name="Rokas A."/>
            <person name="Ruiz-Duenas F.J."/>
            <person name="Sabat G."/>
            <person name="Salamov A."/>
            <person name="Samejima M."/>
            <person name="Schmutz J."/>
            <person name="Slot J.C."/>
            <person name="St John F."/>
            <person name="Stenlid J."/>
            <person name="Sun H."/>
            <person name="Sun S."/>
            <person name="Syed K."/>
            <person name="Tsang A."/>
            <person name="Wiebenga A."/>
            <person name="Young D."/>
            <person name="Pisabarro A."/>
            <person name="Eastwood D.C."/>
            <person name="Martin F."/>
            <person name="Cullen D."/>
            <person name="Grigoriev I.V."/>
            <person name="Hibbett D.S."/>
        </authorList>
    </citation>
    <scope>NUCLEOTIDE SEQUENCE [LARGE SCALE GENOMIC DNA]</scope>
    <source>
        <strain evidence="4 5">MD-104</strain>
    </source>
</reference>
<dbReference type="OrthoDB" id="3687641at2759"/>
<dbReference type="AlphaFoldDB" id="A0A2H3JQW3"/>
<dbReference type="PANTHER" id="PTHR33365:SF11">
    <property type="entry name" value="TAT PATHWAY SIGNAL SEQUENCE"/>
    <property type="match status" value="1"/>
</dbReference>
<dbReference type="InterPro" id="IPR021765">
    <property type="entry name" value="UstYa-like"/>
</dbReference>
<protein>
    <submittedName>
        <fullName evidence="4">Uncharacterized protein</fullName>
    </submittedName>
</protein>
<gene>
    <name evidence="4" type="ORF">WOLCODRAFT_76501</name>
</gene>
<dbReference type="Proteomes" id="UP000218811">
    <property type="component" value="Unassembled WGS sequence"/>
</dbReference>
<dbReference type="PANTHER" id="PTHR33365">
    <property type="entry name" value="YALI0B05434P"/>
    <property type="match status" value="1"/>
</dbReference>
<dbReference type="Pfam" id="PF11807">
    <property type="entry name" value="UstYa"/>
    <property type="match status" value="1"/>
</dbReference>
<dbReference type="STRING" id="742152.A0A2H3JQW3"/>
<comment type="pathway">
    <text evidence="1">Mycotoxin biosynthesis.</text>
</comment>
<evidence type="ECO:0000256" key="3">
    <source>
        <dbReference type="ARBA" id="ARBA00035112"/>
    </source>
</evidence>